<name>A0ABT5TYC8_9MICO</name>
<dbReference type="EMBL" id="JARACI010001040">
    <property type="protein sequence ID" value="MDD9207082.1"/>
    <property type="molecule type" value="Genomic_DNA"/>
</dbReference>
<evidence type="ECO:0000313" key="2">
    <source>
        <dbReference type="EMBL" id="MDD9207082.1"/>
    </source>
</evidence>
<gene>
    <name evidence="2" type="ORF">PU560_11500</name>
</gene>
<organism evidence="2 3">
    <name type="scientific">Georgenia halotolerans</name>
    <dbReference type="NCBI Taxonomy" id="3028317"/>
    <lineage>
        <taxon>Bacteria</taxon>
        <taxon>Bacillati</taxon>
        <taxon>Actinomycetota</taxon>
        <taxon>Actinomycetes</taxon>
        <taxon>Micrococcales</taxon>
        <taxon>Bogoriellaceae</taxon>
        <taxon>Georgenia</taxon>
    </lineage>
</organism>
<proteinExistence type="predicted"/>
<accession>A0ABT5TYC8</accession>
<reference evidence="2" key="1">
    <citation type="submission" date="2023-02" db="EMBL/GenBank/DDBJ databases">
        <title>Georgenia sp.10Sc9-8, isolated from a soil sample collected from the Taklamakan desert.</title>
        <authorList>
            <person name="Liu S."/>
        </authorList>
    </citation>
    <scope>NUCLEOTIDE SEQUENCE</scope>
    <source>
        <strain evidence="2">10Sc9-8</strain>
    </source>
</reference>
<comment type="caution">
    <text evidence="2">The sequence shown here is derived from an EMBL/GenBank/DDBJ whole genome shotgun (WGS) entry which is preliminary data.</text>
</comment>
<dbReference type="Proteomes" id="UP001165561">
    <property type="component" value="Unassembled WGS sequence"/>
</dbReference>
<evidence type="ECO:0000313" key="3">
    <source>
        <dbReference type="Proteomes" id="UP001165561"/>
    </source>
</evidence>
<evidence type="ECO:0000256" key="1">
    <source>
        <dbReference type="SAM" id="MobiDB-lite"/>
    </source>
</evidence>
<keyword evidence="3" id="KW-1185">Reference proteome</keyword>
<feature type="region of interest" description="Disordered" evidence="1">
    <location>
        <begin position="1"/>
        <end position="23"/>
    </location>
</feature>
<protein>
    <submittedName>
        <fullName evidence="2">Uncharacterized protein</fullName>
    </submittedName>
</protein>
<sequence length="519" mass="56558">MARYASWTRIEPDHRATDPRPGARAPVADPFWLLGRQWWIGELDGFDGGAPVASEVELTTTAVGDAPDARHTVLSAELAAPVPEPDERGPGDWRTAHRLGRSAAAHLHVTVQRLRQQVDSGATEPEELRRVQEAADRLAEDFPLDVPGVLAHRIPTDQRVDGVELLAACRTGDRRVAELADHLTAWADRHAHVRLGADTFTVENGRHTVALPAGRGELRSEDSRGPDLHWSELTARPGDLSVTGTQDPVPVRLTFEGAPPVRWWGVEDPEVDVVAAPAGPSDLGRLLMSAMLQEQGGVCWALPVDVPAGSLLRVVGVTLRDGFGNTRSSAPLEDGDLRGWKLGHHSELDPDPATDWMLMLNEPDPLRGAAVEEVALLADEADNLLWMVEDIATDPWGRGYHVPQGAPRPAPDREEYTPRLIPPDAWLAYQQTAPDRLDRAVLAPLGGRATPRTRFARDHLDMTPAMLGGGGGGRRLRRQWSLARSVSGRRLLWETRRSLADLPRGGPGLLHDQVVGPEA</sequence>